<dbReference type="Proteomes" id="UP000535437">
    <property type="component" value="Unassembled WGS sequence"/>
</dbReference>
<comment type="subcellular location">
    <subcellularLocation>
        <location evidence="1">Membrane</location>
        <topology evidence="1">Multi-pass membrane protein</topology>
    </subcellularLocation>
</comment>
<keyword evidence="4 7" id="KW-0812">Transmembrane</keyword>
<comment type="caution">
    <text evidence="9">The sequence shown here is derived from an EMBL/GenBank/DDBJ whole genome shotgun (WGS) entry which is preliminary data.</text>
</comment>
<evidence type="ECO:0000256" key="6">
    <source>
        <dbReference type="ARBA" id="ARBA00023136"/>
    </source>
</evidence>
<proteinExistence type="inferred from homology"/>
<evidence type="ECO:0000256" key="2">
    <source>
        <dbReference type="ARBA" id="ARBA00006464"/>
    </source>
</evidence>
<evidence type="ECO:0000313" key="9">
    <source>
        <dbReference type="EMBL" id="NYJ78404.1"/>
    </source>
</evidence>
<evidence type="ECO:0000256" key="5">
    <source>
        <dbReference type="ARBA" id="ARBA00022989"/>
    </source>
</evidence>
<organism evidence="9 10">
    <name type="scientific">Nesterenkonia xinjiangensis</name>
    <dbReference type="NCBI Taxonomy" id="225327"/>
    <lineage>
        <taxon>Bacteria</taxon>
        <taxon>Bacillati</taxon>
        <taxon>Actinomycetota</taxon>
        <taxon>Actinomycetes</taxon>
        <taxon>Micrococcales</taxon>
        <taxon>Micrococcaceae</taxon>
        <taxon>Nesterenkonia</taxon>
    </lineage>
</organism>
<evidence type="ECO:0000256" key="7">
    <source>
        <dbReference type="SAM" id="Phobius"/>
    </source>
</evidence>
<keyword evidence="10" id="KW-1185">Reference proteome</keyword>
<dbReference type="GO" id="GO:0016780">
    <property type="term" value="F:phosphotransferase activity, for other substituted phosphate groups"/>
    <property type="evidence" value="ECO:0007669"/>
    <property type="project" value="TreeGrafter"/>
</dbReference>
<gene>
    <name evidence="9" type="ORF">HNR09_001815</name>
</gene>
<feature type="transmembrane region" description="Helical" evidence="7">
    <location>
        <begin position="91"/>
        <end position="109"/>
    </location>
</feature>
<keyword evidence="6 7" id="KW-0472">Membrane</keyword>
<comment type="similarity">
    <text evidence="2">Belongs to the bacterial sugar transferase family.</text>
</comment>
<dbReference type="RefSeq" id="WP_179541750.1">
    <property type="nucleotide sequence ID" value="NZ_JACCFY010000001.1"/>
</dbReference>
<accession>A0A7Z0GLW0</accession>
<keyword evidence="3 9" id="KW-0808">Transferase</keyword>
<feature type="domain" description="Bacterial sugar transferase" evidence="8">
    <location>
        <begin position="333"/>
        <end position="520"/>
    </location>
</feature>
<reference evidence="9 10" key="1">
    <citation type="submission" date="2020-07" db="EMBL/GenBank/DDBJ databases">
        <title>Sequencing the genomes of 1000 actinobacteria strains.</title>
        <authorList>
            <person name="Klenk H.-P."/>
        </authorList>
    </citation>
    <scope>NUCLEOTIDE SEQUENCE [LARGE SCALE GENOMIC DNA]</scope>
    <source>
        <strain evidence="9 10">DSM 15475</strain>
    </source>
</reference>
<name>A0A7Z0GLW0_9MICC</name>
<evidence type="ECO:0000259" key="8">
    <source>
        <dbReference type="Pfam" id="PF02397"/>
    </source>
</evidence>
<dbReference type="PANTHER" id="PTHR30576">
    <property type="entry name" value="COLANIC BIOSYNTHESIS UDP-GLUCOSE LIPID CARRIER TRANSFERASE"/>
    <property type="match status" value="1"/>
</dbReference>
<dbReference type="InterPro" id="IPR017475">
    <property type="entry name" value="EPS_sugar_tfrase"/>
</dbReference>
<dbReference type="Pfam" id="PF02397">
    <property type="entry name" value="Bac_transf"/>
    <property type="match status" value="1"/>
</dbReference>
<sequence length="526" mass="56699">MSLEMLPTSELRSLSHPGVDLRPPSAWRVVPPLQVQGLPAGLGTTTPGGTSELRRWRRGLARRIAVSDGLIILLVLGGLHLAGALTSTAQGLLASGGVLALWMLLLALCRTRNARILGSGAQEFLGLAAVSATVMWMTAVGSLILDEASLRAGALLAVPAGALLLFVGRLVWRHRLRRHWDTGVGLHRALVIGEDGKARHIADHLRRLGPVSGYQVVELLVREAGQPLSSPGPSTLAGLTETEAADPEQIIRHARDAITRDAVDTVILTSADQLTPRALRELGWALAALDVDLVVAPSLSEISQGRLHTRSVDGMPLMHVDSPRLSGGAAALKRAFDIVFALTALLAIAPVLVAAAVAVRLDSPGPVFFSQTRVGLRHSSFQMLKFRSMVVDAEARREELLSTSEGNAVMFKMRRDPRVTRVGTVIRRYSIDELPQFLNVLRGDMSVVGPRPPLVSEVEAYDENSQRRLLVKPGITGLWQVGGRSDLSWEDSVRLDLYYVENWSLAGDVGIVLRTLRAVLRGAGAY</sequence>
<evidence type="ECO:0000256" key="4">
    <source>
        <dbReference type="ARBA" id="ARBA00022692"/>
    </source>
</evidence>
<feature type="transmembrane region" description="Helical" evidence="7">
    <location>
        <begin position="150"/>
        <end position="172"/>
    </location>
</feature>
<dbReference type="InterPro" id="IPR003362">
    <property type="entry name" value="Bact_transf"/>
</dbReference>
<dbReference type="EMBL" id="JACCFY010000001">
    <property type="protein sequence ID" value="NYJ78404.1"/>
    <property type="molecule type" value="Genomic_DNA"/>
</dbReference>
<dbReference type="NCBIfam" id="TIGR03025">
    <property type="entry name" value="EPS_sugtrans"/>
    <property type="match status" value="1"/>
</dbReference>
<evidence type="ECO:0000256" key="1">
    <source>
        <dbReference type="ARBA" id="ARBA00004141"/>
    </source>
</evidence>
<feature type="transmembrane region" description="Helical" evidence="7">
    <location>
        <begin position="64"/>
        <end position="85"/>
    </location>
</feature>
<dbReference type="AlphaFoldDB" id="A0A7Z0GLW0"/>
<dbReference type="GO" id="GO:0016020">
    <property type="term" value="C:membrane"/>
    <property type="evidence" value="ECO:0007669"/>
    <property type="project" value="UniProtKB-SubCell"/>
</dbReference>
<protein>
    <submittedName>
        <fullName evidence="9">Exopolysaccharide biosynthesis polyprenyl glycosylphosphotransferase</fullName>
    </submittedName>
</protein>
<dbReference type="PANTHER" id="PTHR30576:SF10">
    <property type="entry name" value="SLL5057 PROTEIN"/>
    <property type="match status" value="1"/>
</dbReference>
<evidence type="ECO:0000313" key="10">
    <source>
        <dbReference type="Proteomes" id="UP000535437"/>
    </source>
</evidence>
<feature type="transmembrane region" description="Helical" evidence="7">
    <location>
        <begin position="121"/>
        <end position="144"/>
    </location>
</feature>
<evidence type="ECO:0000256" key="3">
    <source>
        <dbReference type="ARBA" id="ARBA00022679"/>
    </source>
</evidence>
<keyword evidence="5 7" id="KW-1133">Transmembrane helix</keyword>
<feature type="transmembrane region" description="Helical" evidence="7">
    <location>
        <begin position="338"/>
        <end position="359"/>
    </location>
</feature>